<evidence type="ECO:0000313" key="1">
    <source>
        <dbReference type="EMBL" id="AGU53747.1"/>
    </source>
</evidence>
<evidence type="ECO:0000313" key="2">
    <source>
        <dbReference type="Proteomes" id="UP000016223"/>
    </source>
</evidence>
<dbReference type="Proteomes" id="UP000016223">
    <property type="component" value="Chromosome 2"/>
</dbReference>
<dbReference type="EMBL" id="CP003912">
    <property type="protein sequence ID" value="AGU53747.1"/>
    <property type="molecule type" value="Genomic_DNA"/>
</dbReference>
<dbReference type="HOGENOM" id="CLU_1223902_0_0_4"/>
<dbReference type="KEGG" id="vpd:VAPA_2c11930"/>
<sequence>MKKWELMVRCKPTLNEAPHEVHARLVETLFGFPEMWRPRRPLEFQFEPGSLTSTVMFRGKLGAGLSGYASYSLRSKTYLKDSSQFDDHFVFEFSPTKFDLAVMADVVLPGLVDSLRAYRATLNDAEQVTLEWPTLAAKIEATGRDLDGRDGIHKLSPLAYYDDSVLIAELGVDGESLSVAAPDRVRKFRTGAIVSMPIDPTQDDLFLNSDRFIRSLVGR</sequence>
<gene>
    <name evidence="1" type="ORF">VAPA_2c11930</name>
</gene>
<dbReference type="AlphaFoldDB" id="T1XLJ3"/>
<reference evidence="1 2" key="1">
    <citation type="submission" date="2012-10" db="EMBL/GenBank/DDBJ databases">
        <title>Genome sequence of Variovorax paradoxus B4.</title>
        <authorList>
            <person name="Schuldes J."/>
            <person name="Brandt U."/>
            <person name="Hiessl S."/>
            <person name="Wuebbeler J.H."/>
            <person name="Thuermer A."/>
            <person name="Steinbuechel A."/>
            <person name="Daniel R."/>
        </authorList>
    </citation>
    <scope>NUCLEOTIDE SEQUENCE [LARGE SCALE GENOMIC DNA]</scope>
    <source>
        <strain evidence="1 2">B4</strain>
    </source>
</reference>
<accession>T1XLJ3</accession>
<organism evidence="1 2">
    <name type="scientific">Variovorax paradoxus B4</name>
    <dbReference type="NCBI Taxonomy" id="1246301"/>
    <lineage>
        <taxon>Bacteria</taxon>
        <taxon>Pseudomonadati</taxon>
        <taxon>Pseudomonadota</taxon>
        <taxon>Betaproteobacteria</taxon>
        <taxon>Burkholderiales</taxon>
        <taxon>Comamonadaceae</taxon>
        <taxon>Variovorax</taxon>
    </lineage>
</organism>
<name>T1XLJ3_VARPD</name>
<protein>
    <submittedName>
        <fullName evidence="1">Uncharacterized protein</fullName>
    </submittedName>
</protein>
<proteinExistence type="predicted"/>